<evidence type="ECO:0000313" key="1">
    <source>
        <dbReference type="EMBL" id="TLD91077.1"/>
    </source>
</evidence>
<dbReference type="Proteomes" id="UP000029921">
    <property type="component" value="Unassembled WGS sequence"/>
</dbReference>
<dbReference type="AlphaFoldDB" id="A0A4U8SXY5"/>
<reference evidence="1 2" key="1">
    <citation type="journal article" date="2014" name="Genome Announc.">
        <title>Draft genome sequences of eight enterohepatic helicobacter species isolated from both laboratory and wild rodents.</title>
        <authorList>
            <person name="Sheh A."/>
            <person name="Shen Z."/>
            <person name="Fox J.G."/>
        </authorList>
    </citation>
    <scope>NUCLEOTIDE SEQUENCE [LARGE SCALE GENOMIC DNA]</scope>
    <source>
        <strain evidence="1 2">MIT 96-1001</strain>
    </source>
</reference>
<dbReference type="RefSeq" id="WP_034588766.1">
    <property type="nucleotide sequence ID" value="NZ_JRPE02000027.1"/>
</dbReference>
<sequence>MECVRLPIKDSEKILYIGLGLFSKKEDLETFMNNYNLVDGRAFYNESLAKDYCMRANNAGLVAEFEKKGVE</sequence>
<proteinExistence type="predicted"/>
<evidence type="ECO:0000313" key="2">
    <source>
        <dbReference type="Proteomes" id="UP000029921"/>
    </source>
</evidence>
<keyword evidence="2" id="KW-1185">Reference proteome</keyword>
<accession>A0A4U8SXY5</accession>
<protein>
    <submittedName>
        <fullName evidence="1">Uncharacterized protein</fullName>
    </submittedName>
</protein>
<comment type="caution">
    <text evidence="1">The sequence shown here is derived from an EMBL/GenBank/DDBJ whole genome shotgun (WGS) entry which is preliminary data.</text>
</comment>
<name>A0A4U8SXY5_9HELI</name>
<organism evidence="1 2">
    <name type="scientific">Helicobacter magdeburgensis</name>
    <dbReference type="NCBI Taxonomy" id="471858"/>
    <lineage>
        <taxon>Bacteria</taxon>
        <taxon>Pseudomonadati</taxon>
        <taxon>Campylobacterota</taxon>
        <taxon>Epsilonproteobacteria</taxon>
        <taxon>Campylobacterales</taxon>
        <taxon>Helicobacteraceae</taxon>
        <taxon>Helicobacter</taxon>
    </lineage>
</organism>
<gene>
    <name evidence="1" type="ORF">LS74_010450</name>
</gene>
<dbReference type="EMBL" id="JRPE02000027">
    <property type="protein sequence ID" value="TLD91077.1"/>
    <property type="molecule type" value="Genomic_DNA"/>
</dbReference>